<evidence type="ECO:0000256" key="2">
    <source>
        <dbReference type="ARBA" id="ARBA00022729"/>
    </source>
</evidence>
<evidence type="ECO:0000256" key="3">
    <source>
        <dbReference type="ARBA" id="ARBA00022737"/>
    </source>
</evidence>
<evidence type="ECO:0000313" key="8">
    <source>
        <dbReference type="EMBL" id="KAL0362147.1"/>
    </source>
</evidence>
<dbReference type="InterPro" id="IPR005788">
    <property type="entry name" value="PDI_thioredoxin-like_dom"/>
</dbReference>
<keyword evidence="3" id="KW-0677">Repeat</keyword>
<keyword evidence="8" id="KW-0413">Isomerase</keyword>
<keyword evidence="2" id="KW-0732">Signal</keyword>
<dbReference type="PANTHER" id="PTHR45815:SF3">
    <property type="entry name" value="PROTEIN DISULFIDE-ISOMERASE A6"/>
    <property type="match status" value="1"/>
</dbReference>
<dbReference type="GO" id="GO:0005788">
    <property type="term" value="C:endoplasmic reticulum lumen"/>
    <property type="evidence" value="ECO:0007669"/>
    <property type="project" value="TreeGrafter"/>
</dbReference>
<dbReference type="InterPro" id="IPR036691">
    <property type="entry name" value="Endo/exonu/phosph_ase_sf"/>
</dbReference>
<dbReference type="EMBL" id="JACGWM010000007">
    <property type="protein sequence ID" value="KAL0362147.1"/>
    <property type="molecule type" value="Genomic_DNA"/>
</dbReference>
<dbReference type="PANTHER" id="PTHR45815">
    <property type="entry name" value="PROTEIN DISULFIDE-ISOMERASE A6"/>
    <property type="match status" value="1"/>
</dbReference>
<gene>
    <name evidence="8" type="ORF">Scaly_1169900</name>
</gene>
<dbReference type="GO" id="GO:0034976">
    <property type="term" value="P:response to endoplasmic reticulum stress"/>
    <property type="evidence" value="ECO:0007669"/>
    <property type="project" value="TreeGrafter"/>
</dbReference>
<comment type="similarity">
    <text evidence="1 5">Belongs to the protein disulfide isomerase family.</text>
</comment>
<dbReference type="SUPFAM" id="SSF52833">
    <property type="entry name" value="Thioredoxin-like"/>
    <property type="match status" value="3"/>
</dbReference>
<proteinExistence type="inferred from homology"/>
<dbReference type="GO" id="GO:0003756">
    <property type="term" value="F:protein disulfide isomerase activity"/>
    <property type="evidence" value="ECO:0007669"/>
    <property type="project" value="InterPro"/>
</dbReference>
<dbReference type="PROSITE" id="PS00194">
    <property type="entry name" value="THIOREDOXIN_1"/>
    <property type="match status" value="1"/>
</dbReference>
<dbReference type="SUPFAM" id="SSF56219">
    <property type="entry name" value="DNase I-like"/>
    <property type="match status" value="1"/>
</dbReference>
<feature type="domain" description="Thioredoxin" evidence="7">
    <location>
        <begin position="823"/>
        <end position="951"/>
    </location>
</feature>
<evidence type="ECO:0000256" key="1">
    <source>
        <dbReference type="ARBA" id="ARBA00006347"/>
    </source>
</evidence>
<evidence type="ECO:0000256" key="6">
    <source>
        <dbReference type="SAM" id="MobiDB-lite"/>
    </source>
</evidence>
<accession>A0AAW2Q398</accession>
<dbReference type="Gene3D" id="3.40.30.10">
    <property type="entry name" value="Glutaredoxin"/>
    <property type="match status" value="2"/>
</dbReference>
<name>A0AAW2Q398_9LAMI</name>
<reference evidence="8" key="2">
    <citation type="journal article" date="2024" name="Plant">
        <title>Genomic evolution and insights into agronomic trait innovations of Sesamum species.</title>
        <authorList>
            <person name="Miao H."/>
            <person name="Wang L."/>
            <person name="Qu L."/>
            <person name="Liu H."/>
            <person name="Sun Y."/>
            <person name="Le M."/>
            <person name="Wang Q."/>
            <person name="Wei S."/>
            <person name="Zheng Y."/>
            <person name="Lin W."/>
            <person name="Duan Y."/>
            <person name="Cao H."/>
            <person name="Xiong S."/>
            <person name="Wang X."/>
            <person name="Wei L."/>
            <person name="Li C."/>
            <person name="Ma Q."/>
            <person name="Ju M."/>
            <person name="Zhao R."/>
            <person name="Li G."/>
            <person name="Mu C."/>
            <person name="Tian Q."/>
            <person name="Mei H."/>
            <person name="Zhang T."/>
            <person name="Gao T."/>
            <person name="Zhang H."/>
        </authorList>
    </citation>
    <scope>NUCLEOTIDE SEQUENCE</scope>
    <source>
        <strain evidence="8">KEN8</strain>
    </source>
</reference>
<comment type="caution">
    <text evidence="8">The sequence shown here is derived from an EMBL/GenBank/DDBJ whole genome shotgun (WGS) entry which is preliminary data.</text>
</comment>
<reference evidence="8" key="1">
    <citation type="submission" date="2020-06" db="EMBL/GenBank/DDBJ databases">
        <authorList>
            <person name="Li T."/>
            <person name="Hu X."/>
            <person name="Zhang T."/>
            <person name="Song X."/>
            <person name="Zhang H."/>
            <person name="Dai N."/>
            <person name="Sheng W."/>
            <person name="Hou X."/>
            <person name="Wei L."/>
        </authorList>
    </citation>
    <scope>NUCLEOTIDE SEQUENCE</scope>
    <source>
        <strain evidence="8">KEN8</strain>
        <tissue evidence="8">Leaf</tissue>
    </source>
</reference>
<dbReference type="NCBIfam" id="TIGR01126">
    <property type="entry name" value="pdi_dom"/>
    <property type="match status" value="1"/>
</dbReference>
<evidence type="ECO:0000259" key="7">
    <source>
        <dbReference type="PROSITE" id="PS51352"/>
    </source>
</evidence>
<protein>
    <submittedName>
        <fullName evidence="8">Protein disulfide isomerase-like 2-3</fullName>
    </submittedName>
</protein>
<dbReference type="AlphaFoldDB" id="A0AAW2Q398"/>
<evidence type="ECO:0000256" key="5">
    <source>
        <dbReference type="RuleBase" id="RU004208"/>
    </source>
</evidence>
<keyword evidence="4" id="KW-0256">Endoplasmic reticulum</keyword>
<organism evidence="8">
    <name type="scientific">Sesamum calycinum</name>
    <dbReference type="NCBI Taxonomy" id="2727403"/>
    <lineage>
        <taxon>Eukaryota</taxon>
        <taxon>Viridiplantae</taxon>
        <taxon>Streptophyta</taxon>
        <taxon>Embryophyta</taxon>
        <taxon>Tracheophyta</taxon>
        <taxon>Spermatophyta</taxon>
        <taxon>Magnoliopsida</taxon>
        <taxon>eudicotyledons</taxon>
        <taxon>Gunneridae</taxon>
        <taxon>Pentapetalae</taxon>
        <taxon>asterids</taxon>
        <taxon>lamiids</taxon>
        <taxon>Lamiales</taxon>
        <taxon>Pedaliaceae</taxon>
        <taxon>Sesamum</taxon>
    </lineage>
</organism>
<dbReference type="InterPro" id="IPR036249">
    <property type="entry name" value="Thioredoxin-like_sf"/>
</dbReference>
<dbReference type="GO" id="GO:0015035">
    <property type="term" value="F:protein-disulfide reductase activity"/>
    <property type="evidence" value="ECO:0007669"/>
    <property type="project" value="TreeGrafter"/>
</dbReference>
<evidence type="ECO:0000256" key="4">
    <source>
        <dbReference type="ARBA" id="ARBA00022824"/>
    </source>
</evidence>
<dbReference type="Pfam" id="PF00085">
    <property type="entry name" value="Thioredoxin"/>
    <property type="match status" value="1"/>
</dbReference>
<dbReference type="CDD" id="cd03001">
    <property type="entry name" value="PDI_a_P5"/>
    <property type="match status" value="1"/>
</dbReference>
<dbReference type="InterPro" id="IPR017937">
    <property type="entry name" value="Thioredoxin_CS"/>
</dbReference>
<dbReference type="Gene3D" id="3.60.10.10">
    <property type="entry name" value="Endonuclease/exonuclease/phosphatase"/>
    <property type="match status" value="1"/>
</dbReference>
<feature type="region of interest" description="Disordered" evidence="6">
    <location>
        <begin position="1054"/>
        <end position="1073"/>
    </location>
</feature>
<dbReference type="InterPro" id="IPR013766">
    <property type="entry name" value="Thioredoxin_domain"/>
</dbReference>
<sequence>MWEKLSELGQPMNMSWLILGDFNCVKLPAEKQLGFAPTWYELKGFADCCLSLRLNDAPTTGCYFTWYSSNESNPVWCKLDRVLFNNEWLKAGLLCNAHFSPPGCLSDHSPGIVSILDLPTSQPKPFRFFNMWADHQDFIATVENVRAKEADLALQDAQLQLKSDPENAAIRDSVGELIKTVIFLTEAERHFYYQKAKLHFLKMGDQNTKFFHDMVKRNVAKSSILAIAKSDGSTITSAAEIGQEFVTYFTSLVGTKVQTLPVDNDVFNGGQSYLPSLLWSFAGQSLHWRQLNHNIIALVPKSNHCPTIADYRHISWFNVIHKAITKIIADRLAPALDTSLADARQPSLGDGALQTTSSLHRKWSGSTRGNGFLLLVVQLKSTCARHSTRYREPFYHRSCTDDLMLFSNGDLPSVHILMKYLQEFRDVSDLVVNTSNILAFPSRHRDYQLGTTRRSWIKLQTVFSNGQQSLFHLRDGWNSFVPLFRVWSVSSSKSSLSQWRSLRKSTGFAGIFFGTPEEHQLLGRIFVIPRMKVALVSGISSLGTWPSLPRYCGTSTARQTRYGYNGSTLFISEEDQFGIGNRRRAIHHSSNGLPKSATELLLHLASQRRLSSTWPDGVATRGSRRPKHMSYLHMTDLCSFKRIARAHYALILKNRPSTCSLSAPFSDFVWSHIQYWLGISRRMSTLLSAVKWLIKEKTRSSVQNKARLIALACTIYSPGRHQNEVIFEGSKLSSELSSSRVWSSIDAHVGEGANVLKGICGGFVEVPHGLDDRCHVYEYGIRGFPTIKVFAPGKPPVDYQGARDVKPIADFAYQQIKALLKERLNGKSAEGSSQKSEPSASVELNSRNFDELVIKSKELWLVEFFAPWCGHCKKLAPEWKKAANNLKGQVKLGHVDCDAEKVNYQSLMSRFNVQGFPTILVFGADKESPFPYEGARSASAIESFALEQLETNAAPPEVTELTSTDVMEEKCGPAAICFIAFLPDILDSKAEGRNNYLWVAAGKQPDLEKHVGVGGYGYPALVALNLKKKAYAPLKSAFERDHIIEFVKEAGRGGKGNLPLEGSPEILKTEPWDGKDGQIIEEDEFSLDELMGDDNSSKDES</sequence>
<dbReference type="PROSITE" id="PS51352">
    <property type="entry name" value="THIOREDOXIN_2"/>
    <property type="match status" value="1"/>
</dbReference>
<dbReference type="PRINTS" id="PR00421">
    <property type="entry name" value="THIOREDOXIN"/>
</dbReference>